<keyword evidence="17" id="KW-1185">Reference proteome</keyword>
<feature type="transmembrane region" description="Helical" evidence="13">
    <location>
        <begin position="69"/>
        <end position="90"/>
    </location>
</feature>
<gene>
    <name evidence="16" type="ORF">A8C75_15425</name>
</gene>
<dbReference type="Proteomes" id="UP000078070">
    <property type="component" value="Chromosome"/>
</dbReference>
<feature type="transmembrane region" description="Helical" evidence="13">
    <location>
        <begin position="174"/>
        <end position="193"/>
    </location>
</feature>
<accession>A0A1A9F070</accession>
<protein>
    <recommendedName>
        <fullName evidence="4">histidine kinase</fullName>
        <ecNumber evidence="4">2.7.13.3</ecNumber>
    </recommendedName>
</protein>
<dbReference type="InterPro" id="IPR003594">
    <property type="entry name" value="HATPase_dom"/>
</dbReference>
<evidence type="ECO:0000256" key="3">
    <source>
        <dbReference type="ARBA" id="ARBA00004314"/>
    </source>
</evidence>
<organism evidence="16 17">
    <name type="scientific">Marinobacterium aestuarii</name>
    <dbReference type="NCBI Taxonomy" id="1821621"/>
    <lineage>
        <taxon>Bacteria</taxon>
        <taxon>Pseudomonadati</taxon>
        <taxon>Pseudomonadota</taxon>
        <taxon>Gammaproteobacteria</taxon>
        <taxon>Oceanospirillales</taxon>
        <taxon>Oceanospirillaceae</taxon>
        <taxon>Marinobacterium</taxon>
    </lineage>
</organism>
<evidence type="ECO:0000313" key="16">
    <source>
        <dbReference type="EMBL" id="ANG63734.1"/>
    </source>
</evidence>
<evidence type="ECO:0000256" key="2">
    <source>
        <dbReference type="ARBA" id="ARBA00004236"/>
    </source>
</evidence>
<keyword evidence="6" id="KW-0597">Phosphoprotein</keyword>
<sequence length="632" mass="67957">MLGTVKLTCIVLMLAIATPVLLGWLLPWVGAQLPGDWFLMKANTALAFLLCLGNYQLGGLHPNRLRRGAACLCAFLVLLLSGTALLGHLSGRTFGLDTLLAADTAADLPGRMSLQTALLFLVVGLILVAESSLRGPWRNRAADSLSIAMGAMILIIIAGYSFKASQLFSQSSFTVTSLQTLVCFVLLGTLVIIRRTDSGFFSLLVGEGIGSLIVRKAIPLALLLPFILVGGAVYAISAGWLPRAYAAALISSITSVMLLVLVMLLAWRISESTHALQASERHNRLLLNAVGEGIYGLDLEGCVTFSNPAACQILGYGAEELLGAHMGALIQPGVPATRAKGSGTEPLDEVYRVQGEQFWRRDGSSYPVEYTRTPLKKDGLVVGSVVVFNDVSERRKVERMKDEFISTVSHELRTPLTSIKGALGLIVGNKLGEVPAPAQRMLQIAYDNSHRLEQLINDLLDINKLQLTNNNFQLHPLSLETLIDKAVASMQGYAGKYGVHILWHPGEGADTRVLGVESRLMQVMSNLLSNAIKYSPDAGEVRIESRVLAERVRVSVSDNGPGVALEFQARIFERFSQADSSDTRQKGGTGLGLAITKEIVEKHGGTLNCISTPGEGACFSFELPLNPATELA</sequence>
<dbReference type="GO" id="GO:0006355">
    <property type="term" value="P:regulation of DNA-templated transcription"/>
    <property type="evidence" value="ECO:0007669"/>
    <property type="project" value="InterPro"/>
</dbReference>
<dbReference type="PANTHER" id="PTHR43711:SF1">
    <property type="entry name" value="HISTIDINE KINASE 1"/>
    <property type="match status" value="1"/>
</dbReference>
<proteinExistence type="predicted"/>
<dbReference type="Pfam" id="PF00989">
    <property type="entry name" value="PAS"/>
    <property type="match status" value="1"/>
</dbReference>
<dbReference type="Gene3D" id="3.30.450.20">
    <property type="entry name" value="PAS domain"/>
    <property type="match status" value="1"/>
</dbReference>
<keyword evidence="7" id="KW-0808">Transferase</keyword>
<dbReference type="EMBL" id="CP015839">
    <property type="protein sequence ID" value="ANG63734.1"/>
    <property type="molecule type" value="Genomic_DNA"/>
</dbReference>
<dbReference type="CDD" id="cd16922">
    <property type="entry name" value="HATPase_EvgS-ArcB-TorS-like"/>
    <property type="match status" value="1"/>
</dbReference>
<comment type="subcellular location">
    <subcellularLocation>
        <location evidence="2">Cell membrane</location>
    </subcellularLocation>
    <subcellularLocation>
        <location evidence="3">Membrane raft</location>
        <topology evidence="3">Multi-pass membrane protein</topology>
    </subcellularLocation>
</comment>
<dbReference type="FunFam" id="1.10.287.130:FF:000001">
    <property type="entry name" value="Two-component sensor histidine kinase"/>
    <property type="match status" value="1"/>
</dbReference>
<evidence type="ECO:0000256" key="12">
    <source>
        <dbReference type="ARBA" id="ARBA00023136"/>
    </source>
</evidence>
<dbReference type="GO" id="GO:0005886">
    <property type="term" value="C:plasma membrane"/>
    <property type="evidence" value="ECO:0007669"/>
    <property type="project" value="UniProtKB-SubCell"/>
</dbReference>
<evidence type="ECO:0000256" key="8">
    <source>
        <dbReference type="ARBA" id="ARBA00022741"/>
    </source>
</evidence>
<dbReference type="InterPro" id="IPR035965">
    <property type="entry name" value="PAS-like_dom_sf"/>
</dbReference>
<dbReference type="PANTHER" id="PTHR43711">
    <property type="entry name" value="TWO-COMPONENT HISTIDINE KINASE"/>
    <property type="match status" value="1"/>
</dbReference>
<dbReference type="KEGG" id="mars:A8C75_15425"/>
<evidence type="ECO:0000259" key="14">
    <source>
        <dbReference type="PROSITE" id="PS50109"/>
    </source>
</evidence>
<keyword evidence="8" id="KW-0547">Nucleotide-binding</keyword>
<evidence type="ECO:0000256" key="1">
    <source>
        <dbReference type="ARBA" id="ARBA00000085"/>
    </source>
</evidence>
<feature type="transmembrane region" description="Helical" evidence="13">
    <location>
        <begin position="110"/>
        <end position="129"/>
    </location>
</feature>
<feature type="transmembrane region" description="Helical" evidence="13">
    <location>
        <begin position="141"/>
        <end position="162"/>
    </location>
</feature>
<dbReference type="InterPro" id="IPR013767">
    <property type="entry name" value="PAS_fold"/>
</dbReference>
<dbReference type="SMART" id="SM00091">
    <property type="entry name" value="PAS"/>
    <property type="match status" value="1"/>
</dbReference>
<dbReference type="CDD" id="cd00130">
    <property type="entry name" value="PAS"/>
    <property type="match status" value="1"/>
</dbReference>
<evidence type="ECO:0000259" key="15">
    <source>
        <dbReference type="PROSITE" id="PS50112"/>
    </source>
</evidence>
<evidence type="ECO:0000256" key="6">
    <source>
        <dbReference type="ARBA" id="ARBA00022553"/>
    </source>
</evidence>
<dbReference type="Gene3D" id="3.30.565.10">
    <property type="entry name" value="Histidine kinase-like ATPase, C-terminal domain"/>
    <property type="match status" value="1"/>
</dbReference>
<evidence type="ECO:0000256" key="13">
    <source>
        <dbReference type="SAM" id="Phobius"/>
    </source>
</evidence>
<keyword evidence="13" id="KW-1133">Transmembrane helix</keyword>
<dbReference type="SMART" id="SM00387">
    <property type="entry name" value="HATPase_c"/>
    <property type="match status" value="1"/>
</dbReference>
<dbReference type="InterPro" id="IPR004358">
    <property type="entry name" value="Sig_transdc_His_kin-like_C"/>
</dbReference>
<dbReference type="InterPro" id="IPR050736">
    <property type="entry name" value="Sensor_HK_Regulatory"/>
</dbReference>
<feature type="domain" description="Histidine kinase" evidence="14">
    <location>
        <begin position="407"/>
        <end position="627"/>
    </location>
</feature>
<dbReference type="FunFam" id="3.30.565.10:FF:000023">
    <property type="entry name" value="PAS domain-containing sensor histidine kinase"/>
    <property type="match status" value="1"/>
</dbReference>
<dbReference type="EC" id="2.7.13.3" evidence="4"/>
<feature type="domain" description="PAS" evidence="15">
    <location>
        <begin position="279"/>
        <end position="332"/>
    </location>
</feature>
<keyword evidence="5" id="KW-1003">Cell membrane</keyword>
<evidence type="ECO:0000256" key="7">
    <source>
        <dbReference type="ARBA" id="ARBA00022679"/>
    </source>
</evidence>
<keyword evidence="12 13" id="KW-0472">Membrane</keyword>
<evidence type="ECO:0000256" key="4">
    <source>
        <dbReference type="ARBA" id="ARBA00012438"/>
    </source>
</evidence>
<comment type="catalytic activity">
    <reaction evidence="1">
        <text>ATP + protein L-histidine = ADP + protein N-phospho-L-histidine.</text>
        <dbReference type="EC" id="2.7.13.3"/>
    </reaction>
</comment>
<dbReference type="PROSITE" id="PS50109">
    <property type="entry name" value="HIS_KIN"/>
    <property type="match status" value="1"/>
</dbReference>
<dbReference type="InterPro" id="IPR036097">
    <property type="entry name" value="HisK_dim/P_sf"/>
</dbReference>
<dbReference type="NCBIfam" id="TIGR00229">
    <property type="entry name" value="sensory_box"/>
    <property type="match status" value="1"/>
</dbReference>
<dbReference type="SUPFAM" id="SSF55874">
    <property type="entry name" value="ATPase domain of HSP90 chaperone/DNA topoisomerase II/histidine kinase"/>
    <property type="match status" value="1"/>
</dbReference>
<dbReference type="SUPFAM" id="SSF47384">
    <property type="entry name" value="Homodimeric domain of signal transducing histidine kinase"/>
    <property type="match status" value="1"/>
</dbReference>
<keyword evidence="11" id="KW-0902">Two-component regulatory system</keyword>
<dbReference type="PROSITE" id="PS50112">
    <property type="entry name" value="PAS"/>
    <property type="match status" value="1"/>
</dbReference>
<feature type="transmembrane region" description="Helical" evidence="13">
    <location>
        <begin position="246"/>
        <end position="267"/>
    </location>
</feature>
<dbReference type="GO" id="GO:0000155">
    <property type="term" value="F:phosphorelay sensor kinase activity"/>
    <property type="evidence" value="ECO:0007669"/>
    <property type="project" value="InterPro"/>
</dbReference>
<dbReference type="SMART" id="SM00388">
    <property type="entry name" value="HisKA"/>
    <property type="match status" value="1"/>
</dbReference>
<dbReference type="GO" id="GO:0045121">
    <property type="term" value="C:membrane raft"/>
    <property type="evidence" value="ECO:0007669"/>
    <property type="project" value="UniProtKB-SubCell"/>
</dbReference>
<reference evidence="17" key="1">
    <citation type="submission" date="2016-05" db="EMBL/GenBank/DDBJ databases">
        <authorList>
            <person name="Baek K."/>
            <person name="Yang S.-J."/>
        </authorList>
    </citation>
    <scope>NUCLEOTIDE SEQUENCE [LARGE SCALE GENOMIC DNA]</scope>
    <source>
        <strain evidence="17">ST58-10</strain>
    </source>
</reference>
<dbReference type="GO" id="GO:0005524">
    <property type="term" value="F:ATP binding"/>
    <property type="evidence" value="ECO:0007669"/>
    <property type="project" value="UniProtKB-KW"/>
</dbReference>
<keyword evidence="10" id="KW-0067">ATP-binding</keyword>
<dbReference type="InterPro" id="IPR036890">
    <property type="entry name" value="HATPase_C_sf"/>
</dbReference>
<reference evidence="16 17" key="2">
    <citation type="journal article" date="2018" name="Int. J. Syst. Evol. Microbiol.">
        <title>Marinobacterium aestuarii sp. nov., a benzene-degrading marine bacterium isolated from estuary sediment.</title>
        <authorList>
            <person name="Bae S.S."/>
            <person name="Jung J."/>
            <person name="Chung D."/>
            <person name="Baek K."/>
        </authorList>
    </citation>
    <scope>NUCLEOTIDE SEQUENCE [LARGE SCALE GENOMIC DNA]</scope>
    <source>
        <strain evidence="16 17">ST58-10</strain>
    </source>
</reference>
<feature type="transmembrane region" description="Helical" evidence="13">
    <location>
        <begin position="38"/>
        <end position="57"/>
    </location>
</feature>
<dbReference type="InterPro" id="IPR000014">
    <property type="entry name" value="PAS"/>
</dbReference>
<dbReference type="AlphaFoldDB" id="A0A1A9F070"/>
<dbReference type="InterPro" id="IPR005467">
    <property type="entry name" value="His_kinase_dom"/>
</dbReference>
<evidence type="ECO:0000256" key="5">
    <source>
        <dbReference type="ARBA" id="ARBA00022475"/>
    </source>
</evidence>
<dbReference type="InterPro" id="IPR003661">
    <property type="entry name" value="HisK_dim/P_dom"/>
</dbReference>
<keyword evidence="9" id="KW-0418">Kinase</keyword>
<dbReference type="Pfam" id="PF02518">
    <property type="entry name" value="HATPase_c"/>
    <property type="match status" value="1"/>
</dbReference>
<dbReference type="Gene3D" id="1.10.287.130">
    <property type="match status" value="1"/>
</dbReference>
<evidence type="ECO:0000313" key="17">
    <source>
        <dbReference type="Proteomes" id="UP000078070"/>
    </source>
</evidence>
<dbReference type="PRINTS" id="PR00344">
    <property type="entry name" value="BCTRLSENSOR"/>
</dbReference>
<feature type="transmembrane region" description="Helical" evidence="13">
    <location>
        <begin position="220"/>
        <end position="240"/>
    </location>
</feature>
<dbReference type="Pfam" id="PF00512">
    <property type="entry name" value="HisKA"/>
    <property type="match status" value="1"/>
</dbReference>
<dbReference type="SUPFAM" id="SSF55785">
    <property type="entry name" value="PYP-like sensor domain (PAS domain)"/>
    <property type="match status" value="1"/>
</dbReference>
<evidence type="ECO:0000256" key="11">
    <source>
        <dbReference type="ARBA" id="ARBA00023012"/>
    </source>
</evidence>
<evidence type="ECO:0000256" key="9">
    <source>
        <dbReference type="ARBA" id="ARBA00022777"/>
    </source>
</evidence>
<dbReference type="STRING" id="1821621.A8C75_15425"/>
<dbReference type="CDD" id="cd00082">
    <property type="entry name" value="HisKA"/>
    <property type="match status" value="1"/>
</dbReference>
<keyword evidence="13" id="KW-0812">Transmembrane</keyword>
<feature type="transmembrane region" description="Helical" evidence="13">
    <location>
        <begin position="7"/>
        <end position="26"/>
    </location>
</feature>
<evidence type="ECO:0000256" key="10">
    <source>
        <dbReference type="ARBA" id="ARBA00022840"/>
    </source>
</evidence>
<name>A0A1A9F070_9GAMM</name>